<feature type="region of interest" description="Disordered" evidence="1">
    <location>
        <begin position="366"/>
        <end position="395"/>
    </location>
</feature>
<protein>
    <submittedName>
        <fullName evidence="2">Uncharacterized protein</fullName>
    </submittedName>
</protein>
<name>A0A8S0VYJ6_CYCAE</name>
<evidence type="ECO:0000313" key="3">
    <source>
        <dbReference type="Proteomes" id="UP000467700"/>
    </source>
</evidence>
<feature type="compositionally biased region" description="Basic and acidic residues" evidence="1">
    <location>
        <begin position="280"/>
        <end position="290"/>
    </location>
</feature>
<dbReference type="Proteomes" id="UP000467700">
    <property type="component" value="Unassembled WGS sequence"/>
</dbReference>
<comment type="caution">
    <text evidence="2">The sequence shown here is derived from an EMBL/GenBank/DDBJ whole genome shotgun (WGS) entry which is preliminary data.</text>
</comment>
<keyword evidence="3" id="KW-1185">Reference proteome</keyword>
<organism evidence="2 3">
    <name type="scientific">Cyclocybe aegerita</name>
    <name type="common">Black poplar mushroom</name>
    <name type="synonym">Agrocybe aegerita</name>
    <dbReference type="NCBI Taxonomy" id="1973307"/>
    <lineage>
        <taxon>Eukaryota</taxon>
        <taxon>Fungi</taxon>
        <taxon>Dikarya</taxon>
        <taxon>Basidiomycota</taxon>
        <taxon>Agaricomycotina</taxon>
        <taxon>Agaricomycetes</taxon>
        <taxon>Agaricomycetidae</taxon>
        <taxon>Agaricales</taxon>
        <taxon>Agaricineae</taxon>
        <taxon>Bolbitiaceae</taxon>
        <taxon>Cyclocybe</taxon>
    </lineage>
</organism>
<gene>
    <name evidence="2" type="ORF">AAE3_LOCUS9114</name>
</gene>
<reference evidence="2 3" key="1">
    <citation type="submission" date="2020-01" db="EMBL/GenBank/DDBJ databases">
        <authorList>
            <person name="Gupta K D."/>
        </authorList>
    </citation>
    <scope>NUCLEOTIDE SEQUENCE [LARGE SCALE GENOMIC DNA]</scope>
</reference>
<evidence type="ECO:0000313" key="2">
    <source>
        <dbReference type="EMBL" id="CAA7266994.1"/>
    </source>
</evidence>
<evidence type="ECO:0000256" key="1">
    <source>
        <dbReference type="SAM" id="MobiDB-lite"/>
    </source>
</evidence>
<proteinExistence type="predicted"/>
<accession>A0A8S0VYJ6</accession>
<dbReference type="AlphaFoldDB" id="A0A8S0VYJ6"/>
<sequence>MSANSTGFFEYDGSAGSASKDELFLERLDTFMEKCLADIKAFAERELQPYEETRRCIAQWHAKYLFQPPVGTPLSCTASTFADLASGRASQVRSILRDTSRILESLSETSGVESFLLAVDPHEPTDAGFLGGSLRGREFWRGMRGGGEGGARLFKSHLVNQLQTQQRVTAVVQTRDLERQVSTPPKGGPSRSIKTELYESVRSALRRASGIRNAEMKWTNPERLDAFGVRLVGWPEGVPAQNPSSLKVSQNKILLEAIQSGTMRFEKLSNAQNVGSGEVIEGRSPSRADGDGVDEDFSWAYDADAGSPPPQPTAQPAAVQPLLAATSQSLDNSNANRVSWSLDVPDNDRDLTVEYEWDGAFIEAMSTGEKEWNSDLQSPPERPRKRPRSEEPPEI</sequence>
<dbReference type="EMBL" id="CACVBS010000057">
    <property type="protein sequence ID" value="CAA7266994.1"/>
    <property type="molecule type" value="Genomic_DNA"/>
</dbReference>
<feature type="region of interest" description="Disordered" evidence="1">
    <location>
        <begin position="276"/>
        <end position="318"/>
    </location>
</feature>
<dbReference type="OrthoDB" id="3223825at2759"/>